<name>A0ABR2DPD0_9ROSI</name>
<comment type="caution">
    <text evidence="2">The sequence shown here is derived from an EMBL/GenBank/DDBJ whole genome shotgun (WGS) entry which is preliminary data.</text>
</comment>
<proteinExistence type="predicted"/>
<gene>
    <name evidence="2" type="ORF">V6N12_015844</name>
</gene>
<keyword evidence="3" id="KW-1185">Reference proteome</keyword>
<reference evidence="2 3" key="1">
    <citation type="journal article" date="2024" name="G3 (Bethesda)">
        <title>Genome assembly of Hibiscus sabdariffa L. provides insights into metabolisms of medicinal natural products.</title>
        <authorList>
            <person name="Kim T."/>
        </authorList>
    </citation>
    <scope>NUCLEOTIDE SEQUENCE [LARGE SCALE GENOMIC DNA]</scope>
    <source>
        <strain evidence="2">TK-2024</strain>
        <tissue evidence="2">Old leaves</tissue>
    </source>
</reference>
<dbReference type="Proteomes" id="UP001472677">
    <property type="component" value="Unassembled WGS sequence"/>
</dbReference>
<organism evidence="2 3">
    <name type="scientific">Hibiscus sabdariffa</name>
    <name type="common">roselle</name>
    <dbReference type="NCBI Taxonomy" id="183260"/>
    <lineage>
        <taxon>Eukaryota</taxon>
        <taxon>Viridiplantae</taxon>
        <taxon>Streptophyta</taxon>
        <taxon>Embryophyta</taxon>
        <taxon>Tracheophyta</taxon>
        <taxon>Spermatophyta</taxon>
        <taxon>Magnoliopsida</taxon>
        <taxon>eudicotyledons</taxon>
        <taxon>Gunneridae</taxon>
        <taxon>Pentapetalae</taxon>
        <taxon>rosids</taxon>
        <taxon>malvids</taxon>
        <taxon>Malvales</taxon>
        <taxon>Malvaceae</taxon>
        <taxon>Malvoideae</taxon>
        <taxon>Hibiscus</taxon>
    </lineage>
</organism>
<evidence type="ECO:0000256" key="1">
    <source>
        <dbReference type="SAM" id="MobiDB-lite"/>
    </source>
</evidence>
<evidence type="ECO:0000313" key="2">
    <source>
        <dbReference type="EMBL" id="KAK8543285.1"/>
    </source>
</evidence>
<evidence type="ECO:0000313" key="3">
    <source>
        <dbReference type="Proteomes" id="UP001472677"/>
    </source>
</evidence>
<protein>
    <submittedName>
        <fullName evidence="2">Uncharacterized protein</fullName>
    </submittedName>
</protein>
<accession>A0ABR2DPD0</accession>
<feature type="compositionally biased region" description="Basic and acidic residues" evidence="1">
    <location>
        <begin position="13"/>
        <end position="22"/>
    </location>
</feature>
<feature type="region of interest" description="Disordered" evidence="1">
    <location>
        <begin position="1"/>
        <end position="39"/>
    </location>
</feature>
<sequence length="384" mass="43504">MSHMVGTTQVEEDISKNAEKIADSVTSVKSEETVKEDKEEEGNSGILCFPIFPLKANLKKWKTRHIYNIGFMLPKKQQTHTGSELLEPEHSKDEEAEMVGFTHVWYNVRFRPGINFYEQSDLLIATLTNDRCYLPNIEDDCIMEVFTTKEDVARIKGLDEVVSVEPFLGVHKYTFLSPPAPEVGRYRVGSPTVAAVASHPMSHMVGTTQVEEDISKNAEKIADSVTSVKSEETVKKDKEEEADSVMTQKFEEMEDPPHLQHWICAPEKATNTGGELLEPEQSKDEEAEMWYNVRFRPGINREQQSDLLIATLTNDRCYLRNIEDDCIMEVFTTKEDAARIKGLDEVVSVEPFLGVHNFGLLSPPAPEVGRYRVGVLLPDTMRYI</sequence>
<dbReference type="EMBL" id="JBBPBM010000024">
    <property type="protein sequence ID" value="KAK8543285.1"/>
    <property type="molecule type" value="Genomic_DNA"/>
</dbReference>